<evidence type="ECO:0000313" key="7">
    <source>
        <dbReference type="EMBL" id="CCK26954.1"/>
    </source>
</evidence>
<dbReference type="STRING" id="1214101.BN159_2575"/>
<feature type="transmembrane region" description="Helical" evidence="6">
    <location>
        <begin position="65"/>
        <end position="84"/>
    </location>
</feature>
<evidence type="ECO:0000256" key="3">
    <source>
        <dbReference type="ARBA" id="ARBA00022989"/>
    </source>
</evidence>
<dbReference type="Gene3D" id="1.20.1740.10">
    <property type="entry name" value="Amino acid/polyamine transporter I"/>
    <property type="match status" value="1"/>
</dbReference>
<dbReference type="InterPro" id="IPR002293">
    <property type="entry name" value="AA/rel_permease1"/>
</dbReference>
<dbReference type="PATRIC" id="fig|1214101.3.peg.2615"/>
<proteinExistence type="predicted"/>
<gene>
    <name evidence="7" type="ORF">BN159_2575</name>
</gene>
<keyword evidence="4 6" id="KW-0472">Membrane</keyword>
<dbReference type="Pfam" id="PF13520">
    <property type="entry name" value="AA_permease_2"/>
    <property type="match status" value="1"/>
</dbReference>
<dbReference type="OrthoDB" id="9759676at2"/>
<sequence length="682" mass="73894">MSKLTDVPKRILIGRALRSDRLGETLLPKRIALPVFASDPLSSVAYAPGEVLLVLSIAGVSAYHFSPWIAVAVVVLMFTVVASYRQNVHAYPSGGGDYEVANTNLGPKAGLTVASALLVDYVLTVAVSISSGVENLGSAVPFVVENKVLCAVGIIVLLTLMNLRGVKESGSLFAIPTYVFVAGVFIMIAWGAFRGLVLDESMAAPTADYEIKAEHEGLAGFALVFLLLRAFSSGCAALTGVEAISNGVPAFRKPKSKNAATTLALMGGLAVTMFCGIIGLAMATDVHMAENPAKDLINDGVAVGADYVQDPVISQVAAAVFGDGTFFFILLAAATALVLFLAANTAYNGFPLLGSILAQDRYLPRQLHTRGDRLAFSNGIVLLAGAAALLVWVYGADSTRLIQLYIVGVFVSFTLSQTGMVRHWNRHLRTETDQAKRRHMIRSRAINTFGAFFTGLVLVVVLVTKFSHGAWVALLGMVIFYVTMSAIRKHYDRVSEEIAAPEGPSDDSVRPSRVHSLVLVSKIHRPTLRALAYAKLMRTDTLEALSVNVDPAETKALKAEWERRGIDVPLKVLDSPYREITRPIIEYVKNLRRESPRDAVSVIIPEYVVGHWYEHLLHNQSALRLKGRLLFTPGVMVTSVPYQLQSSEAAKKRARRRQEWNAPGSVRRGPAVERAKDSSKQS</sequence>
<feature type="compositionally biased region" description="Basic and acidic residues" evidence="5">
    <location>
        <begin position="670"/>
        <end position="682"/>
    </location>
</feature>
<dbReference type="KEGG" id="sdv:BN159_2575"/>
<reference evidence="7 8" key="1">
    <citation type="journal article" date="2012" name="J. Bacteriol.">
        <title>Genome sequence of the bacterium Streptomyces davawensis JCM 4913 and heterologous production of the unique antibiotic roseoflavin.</title>
        <authorList>
            <person name="Jankowitsch F."/>
            <person name="Schwarz J."/>
            <person name="Ruckert C."/>
            <person name="Gust B."/>
            <person name="Szczepanowski R."/>
            <person name="Blom J."/>
            <person name="Pelzer S."/>
            <person name="Kalinowski J."/>
            <person name="Mack M."/>
        </authorList>
    </citation>
    <scope>NUCLEOTIDE SEQUENCE [LARGE SCALE GENOMIC DNA]</scope>
    <source>
        <strain evidence="8">DSM 101723 / JCM 4913 / KCC S-0913 / 768</strain>
    </source>
</reference>
<keyword evidence="8" id="KW-1185">Reference proteome</keyword>
<dbReference type="PANTHER" id="PTHR47704">
    <property type="entry name" value="POTASSIUM TRANSPORTER KIMA"/>
    <property type="match status" value="1"/>
</dbReference>
<dbReference type="EMBL" id="HE971709">
    <property type="protein sequence ID" value="CCK26954.1"/>
    <property type="molecule type" value="Genomic_DNA"/>
</dbReference>
<evidence type="ECO:0000256" key="6">
    <source>
        <dbReference type="SAM" id="Phobius"/>
    </source>
</evidence>
<feature type="transmembrane region" description="Helical" evidence="6">
    <location>
        <begin position="111"/>
        <end position="133"/>
    </location>
</feature>
<accession>K4R2Q7</accession>
<dbReference type="Proteomes" id="UP000008043">
    <property type="component" value="Chromosome"/>
</dbReference>
<dbReference type="HOGENOM" id="CLU_017999_1_1_11"/>
<evidence type="ECO:0000313" key="8">
    <source>
        <dbReference type="Proteomes" id="UP000008043"/>
    </source>
</evidence>
<dbReference type="RefSeq" id="WP_015657348.1">
    <property type="nucleotide sequence ID" value="NC_020504.1"/>
</dbReference>
<evidence type="ECO:0000256" key="1">
    <source>
        <dbReference type="ARBA" id="ARBA00004141"/>
    </source>
</evidence>
<feature type="transmembrane region" description="Helical" evidence="6">
    <location>
        <begin position="445"/>
        <end position="463"/>
    </location>
</feature>
<feature type="transmembrane region" description="Helical" evidence="6">
    <location>
        <begin position="374"/>
        <end position="395"/>
    </location>
</feature>
<dbReference type="AlphaFoldDB" id="K4R2Q7"/>
<keyword evidence="2 6" id="KW-0812">Transmembrane</keyword>
<feature type="transmembrane region" description="Helical" evidence="6">
    <location>
        <begin position="139"/>
        <end position="160"/>
    </location>
</feature>
<feature type="region of interest" description="Disordered" evidence="5">
    <location>
        <begin position="647"/>
        <end position="682"/>
    </location>
</feature>
<feature type="transmembrane region" description="Helical" evidence="6">
    <location>
        <begin position="469"/>
        <end position="487"/>
    </location>
</feature>
<comment type="subcellular location">
    <subcellularLocation>
        <location evidence="1">Membrane</location>
        <topology evidence="1">Multi-pass membrane protein</topology>
    </subcellularLocation>
</comment>
<dbReference type="GO" id="GO:0016020">
    <property type="term" value="C:membrane"/>
    <property type="evidence" value="ECO:0007669"/>
    <property type="project" value="UniProtKB-SubCell"/>
</dbReference>
<feature type="transmembrane region" description="Helical" evidence="6">
    <location>
        <begin position="172"/>
        <end position="193"/>
    </location>
</feature>
<keyword evidence="3 6" id="KW-1133">Transmembrane helix</keyword>
<dbReference type="GO" id="GO:0022857">
    <property type="term" value="F:transmembrane transporter activity"/>
    <property type="evidence" value="ECO:0007669"/>
    <property type="project" value="InterPro"/>
</dbReference>
<evidence type="ECO:0000256" key="4">
    <source>
        <dbReference type="ARBA" id="ARBA00023136"/>
    </source>
</evidence>
<name>K4R2Q7_STRDJ</name>
<feature type="transmembrane region" description="Helical" evidence="6">
    <location>
        <begin position="218"/>
        <end position="241"/>
    </location>
</feature>
<feature type="transmembrane region" description="Helical" evidence="6">
    <location>
        <begin position="326"/>
        <end position="353"/>
    </location>
</feature>
<dbReference type="InterPro" id="IPR053153">
    <property type="entry name" value="APC_K+_Transporter"/>
</dbReference>
<dbReference type="eggNOG" id="COG0531">
    <property type="taxonomic scope" value="Bacteria"/>
</dbReference>
<dbReference type="PANTHER" id="PTHR47704:SF1">
    <property type="entry name" value="POTASSIUM TRANSPORTER KIMA"/>
    <property type="match status" value="1"/>
</dbReference>
<evidence type="ECO:0000256" key="2">
    <source>
        <dbReference type="ARBA" id="ARBA00022692"/>
    </source>
</evidence>
<protein>
    <submittedName>
        <fullName evidence="7">Integral membrane protein</fullName>
    </submittedName>
</protein>
<feature type="transmembrane region" description="Helical" evidence="6">
    <location>
        <begin position="262"/>
        <end position="283"/>
    </location>
</feature>
<evidence type="ECO:0000256" key="5">
    <source>
        <dbReference type="SAM" id="MobiDB-lite"/>
    </source>
</evidence>
<organism evidence="7 8">
    <name type="scientific">Streptomyces davaonensis (strain DSM 101723 / JCM 4913 / KCC S-0913 / 768)</name>
    <dbReference type="NCBI Taxonomy" id="1214101"/>
    <lineage>
        <taxon>Bacteria</taxon>
        <taxon>Bacillati</taxon>
        <taxon>Actinomycetota</taxon>
        <taxon>Actinomycetes</taxon>
        <taxon>Kitasatosporales</taxon>
        <taxon>Streptomycetaceae</taxon>
        <taxon>Streptomyces</taxon>
    </lineage>
</organism>
<feature type="transmembrane region" description="Helical" evidence="6">
    <location>
        <begin position="401"/>
        <end position="424"/>
    </location>
</feature>